<organism evidence="3 4">
    <name type="scientific">Cordyceps fumosorosea (strain ARSEF 2679)</name>
    <name type="common">Isaria fumosorosea</name>
    <dbReference type="NCBI Taxonomy" id="1081104"/>
    <lineage>
        <taxon>Eukaryota</taxon>
        <taxon>Fungi</taxon>
        <taxon>Dikarya</taxon>
        <taxon>Ascomycota</taxon>
        <taxon>Pezizomycotina</taxon>
        <taxon>Sordariomycetes</taxon>
        <taxon>Hypocreomycetidae</taxon>
        <taxon>Hypocreales</taxon>
        <taxon>Cordycipitaceae</taxon>
        <taxon>Cordyceps</taxon>
    </lineage>
</organism>
<reference evidence="3 4" key="1">
    <citation type="journal article" date="2016" name="Genome Biol. Evol.">
        <title>Divergent and convergent evolution of fungal pathogenicity.</title>
        <authorList>
            <person name="Shang Y."/>
            <person name="Xiao G."/>
            <person name="Zheng P."/>
            <person name="Cen K."/>
            <person name="Zhan S."/>
            <person name="Wang C."/>
        </authorList>
    </citation>
    <scope>NUCLEOTIDE SEQUENCE [LARGE SCALE GENOMIC DNA]</scope>
    <source>
        <strain evidence="3 4">ARSEF 2679</strain>
    </source>
</reference>
<evidence type="ECO:0000313" key="4">
    <source>
        <dbReference type="Proteomes" id="UP000076744"/>
    </source>
</evidence>
<protein>
    <recommendedName>
        <fullName evidence="5">Wax synthase domain-containing protein</fullName>
    </recommendedName>
</protein>
<evidence type="ECO:0008006" key="5">
    <source>
        <dbReference type="Google" id="ProtNLM"/>
    </source>
</evidence>
<dbReference type="Proteomes" id="UP000076744">
    <property type="component" value="Unassembled WGS sequence"/>
</dbReference>
<evidence type="ECO:0000256" key="1">
    <source>
        <dbReference type="SAM" id="MobiDB-lite"/>
    </source>
</evidence>
<evidence type="ECO:0000256" key="2">
    <source>
        <dbReference type="SAM" id="SignalP"/>
    </source>
</evidence>
<sequence>MTHSSVILFIPAAALAVHRLAILPAGPPPAPGVPLVGLLVLHALGAPPRHRVGGQERVPPPWRRRADPARLPRATCCPGSRRAISSWTQLMMAPPPELVAADQQTAWRLRTLTPRRTSRSARPPPRSSGSSPTASSTSSSTCPPPLSVALGMSRPEFWPHLFGPLSELYTIRAHSGISASAGRSPRSPTSSPTTYTRLFLVFAISGALHHPTDVVQGLPRGLTATVAFFLMQPVGIVLEDAVQALTRGWPLPRAVRSVAGYAWVVFFLVCKTPTWTFSVARLGQTPDLLPIPVARPLVAMLTGE</sequence>
<gene>
    <name evidence="3" type="ORF">ISF_01543</name>
</gene>
<name>A0A168DDC8_CORFA</name>
<proteinExistence type="predicted"/>
<accession>A0A168DDC8</accession>
<evidence type="ECO:0000313" key="3">
    <source>
        <dbReference type="EMBL" id="OAA72470.1"/>
    </source>
</evidence>
<dbReference type="AlphaFoldDB" id="A0A168DDC8"/>
<feature type="chain" id="PRO_5007896259" description="Wax synthase domain-containing protein" evidence="2">
    <location>
        <begin position="17"/>
        <end position="304"/>
    </location>
</feature>
<keyword evidence="4" id="KW-1185">Reference proteome</keyword>
<dbReference type="GeneID" id="30017835"/>
<dbReference type="EMBL" id="AZHB01000002">
    <property type="protein sequence ID" value="OAA72470.1"/>
    <property type="molecule type" value="Genomic_DNA"/>
</dbReference>
<comment type="caution">
    <text evidence="3">The sequence shown here is derived from an EMBL/GenBank/DDBJ whole genome shotgun (WGS) entry which is preliminary data.</text>
</comment>
<feature type="region of interest" description="Disordered" evidence="1">
    <location>
        <begin position="51"/>
        <end position="74"/>
    </location>
</feature>
<feature type="region of interest" description="Disordered" evidence="1">
    <location>
        <begin position="112"/>
        <end position="146"/>
    </location>
</feature>
<feature type="compositionally biased region" description="Low complexity" evidence="1">
    <location>
        <begin position="127"/>
        <end position="141"/>
    </location>
</feature>
<dbReference type="OrthoDB" id="4870038at2759"/>
<dbReference type="RefSeq" id="XP_018707916.1">
    <property type="nucleotide sequence ID" value="XM_018845150.1"/>
</dbReference>
<feature type="signal peptide" evidence="2">
    <location>
        <begin position="1"/>
        <end position="16"/>
    </location>
</feature>
<keyword evidence="2" id="KW-0732">Signal</keyword>